<keyword evidence="5 8" id="KW-0560">Oxidoreductase</keyword>
<keyword evidence="3 6" id="KW-0479">Metal-binding</keyword>
<dbReference type="Pfam" id="PF08240">
    <property type="entry name" value="ADH_N"/>
    <property type="match status" value="1"/>
</dbReference>
<feature type="domain" description="Enoyl reductase (ER)" evidence="7">
    <location>
        <begin position="10"/>
        <end position="334"/>
    </location>
</feature>
<proteinExistence type="inferred from homology"/>
<reference evidence="8 9" key="1">
    <citation type="submission" date="2014-08" db="EMBL/GenBank/DDBJ databases">
        <authorList>
            <person name="Moulin Lionel"/>
        </authorList>
    </citation>
    <scope>NUCLEOTIDE SEQUENCE [LARGE SCALE GENOMIC DNA]</scope>
</reference>
<dbReference type="Gene3D" id="3.90.180.10">
    <property type="entry name" value="Medium-chain alcohol dehydrogenases, catalytic domain"/>
    <property type="match status" value="1"/>
</dbReference>
<dbReference type="PANTHER" id="PTHR43161">
    <property type="entry name" value="SORBITOL DEHYDROGENASE"/>
    <property type="match status" value="1"/>
</dbReference>
<dbReference type="InterPro" id="IPR013149">
    <property type="entry name" value="ADH-like_C"/>
</dbReference>
<dbReference type="Gene3D" id="3.40.50.720">
    <property type="entry name" value="NAD(P)-binding Rossmann-like Domain"/>
    <property type="match status" value="1"/>
</dbReference>
<dbReference type="InterPro" id="IPR013154">
    <property type="entry name" value="ADH-like_N"/>
</dbReference>
<dbReference type="SUPFAM" id="SSF51735">
    <property type="entry name" value="NAD(P)-binding Rossmann-fold domains"/>
    <property type="match status" value="1"/>
</dbReference>
<dbReference type="InterPro" id="IPR045306">
    <property type="entry name" value="SDH-like"/>
</dbReference>
<evidence type="ECO:0000256" key="6">
    <source>
        <dbReference type="RuleBase" id="RU361277"/>
    </source>
</evidence>
<dbReference type="AlphaFoldDB" id="A0A090G0B0"/>
<evidence type="ECO:0000256" key="1">
    <source>
        <dbReference type="ARBA" id="ARBA00001947"/>
    </source>
</evidence>
<dbReference type="GO" id="GO:0008270">
    <property type="term" value="F:zinc ion binding"/>
    <property type="evidence" value="ECO:0007669"/>
    <property type="project" value="InterPro"/>
</dbReference>
<dbReference type="InterPro" id="IPR020843">
    <property type="entry name" value="ER"/>
</dbReference>
<comment type="similarity">
    <text evidence="2 6">Belongs to the zinc-containing alcohol dehydrogenase family.</text>
</comment>
<sequence length="348" mass="36579">MRALVLEKKGELSLREIALPQDVGPDDVRIAIHTVGVCGSDVHYYTHGAIGSYIVRQPMVLGHEASGTIVEVGANVTSLKVGDRVCMEPGVPNLSSRATKLGIYNVDPDVRFWATPPVHGVLAPYAVHPAAFTYKLADNVSFAEGAMVEPFAIGMQAAARARIVPGDVAVVVGCGPIGIMIALAALAGGCSKVLISDFSAPKLEIAGQYPGIVPVNIGEQSLVDAVATATDNWGADIVFEASGSPKAFANLFDIVRPGGAVVLVGLPVETVELNVPAAIAKEVRIETVFRYANIFDRALQLIASGKVDLKPLITGTYDFSESIKAFERAAQGKPQDVKLQILLTGEKG</sequence>
<evidence type="ECO:0000313" key="9">
    <source>
        <dbReference type="Proteomes" id="UP000046122"/>
    </source>
</evidence>
<evidence type="ECO:0000256" key="5">
    <source>
        <dbReference type="ARBA" id="ARBA00023002"/>
    </source>
</evidence>
<evidence type="ECO:0000256" key="4">
    <source>
        <dbReference type="ARBA" id="ARBA00022833"/>
    </source>
</evidence>
<gene>
    <name evidence="8" type="ORF">MPL3365_180288</name>
</gene>
<evidence type="ECO:0000256" key="3">
    <source>
        <dbReference type="ARBA" id="ARBA00022723"/>
    </source>
</evidence>
<comment type="cofactor">
    <cofactor evidence="1 6">
        <name>Zn(2+)</name>
        <dbReference type="ChEBI" id="CHEBI:29105"/>
    </cofactor>
</comment>
<dbReference type="CDD" id="cd05285">
    <property type="entry name" value="sorbitol_DH"/>
    <property type="match status" value="1"/>
</dbReference>
<name>A0A090G0B0_MESPL</name>
<dbReference type="Proteomes" id="UP000046122">
    <property type="component" value="Unassembled WGS sequence"/>
</dbReference>
<organism evidence="8 9">
    <name type="scientific">Mesorhizobium plurifarium</name>
    <dbReference type="NCBI Taxonomy" id="69974"/>
    <lineage>
        <taxon>Bacteria</taxon>
        <taxon>Pseudomonadati</taxon>
        <taxon>Pseudomonadota</taxon>
        <taxon>Alphaproteobacteria</taxon>
        <taxon>Hyphomicrobiales</taxon>
        <taxon>Phyllobacteriaceae</taxon>
        <taxon>Mesorhizobium</taxon>
    </lineage>
</organism>
<dbReference type="InterPro" id="IPR011032">
    <property type="entry name" value="GroES-like_sf"/>
</dbReference>
<dbReference type="PANTHER" id="PTHR43161:SF9">
    <property type="entry name" value="SORBITOL DEHYDROGENASE"/>
    <property type="match status" value="1"/>
</dbReference>
<dbReference type="SUPFAM" id="SSF50129">
    <property type="entry name" value="GroES-like"/>
    <property type="match status" value="1"/>
</dbReference>
<protein>
    <submittedName>
        <fullName evidence="8">Putative D-xylulose reductase</fullName>
        <ecNumber evidence="8">1.1.1.9</ecNumber>
    </submittedName>
</protein>
<evidence type="ECO:0000259" key="7">
    <source>
        <dbReference type="SMART" id="SM00829"/>
    </source>
</evidence>
<evidence type="ECO:0000313" key="8">
    <source>
        <dbReference type="EMBL" id="CDX53751.1"/>
    </source>
</evidence>
<keyword evidence="4 6" id="KW-0862">Zinc</keyword>
<accession>A0A090G0B0</accession>
<dbReference type="GO" id="GO:0046526">
    <property type="term" value="F:D-xylulose reductase activity"/>
    <property type="evidence" value="ECO:0007669"/>
    <property type="project" value="UniProtKB-EC"/>
</dbReference>
<dbReference type="PROSITE" id="PS00059">
    <property type="entry name" value="ADH_ZINC"/>
    <property type="match status" value="1"/>
</dbReference>
<dbReference type="SMART" id="SM00829">
    <property type="entry name" value="PKS_ER"/>
    <property type="match status" value="1"/>
</dbReference>
<dbReference type="InterPro" id="IPR002328">
    <property type="entry name" value="ADH_Zn_CS"/>
</dbReference>
<dbReference type="EMBL" id="CCNE01000010">
    <property type="protein sequence ID" value="CDX53751.1"/>
    <property type="molecule type" value="Genomic_DNA"/>
</dbReference>
<dbReference type="InterPro" id="IPR036291">
    <property type="entry name" value="NAD(P)-bd_dom_sf"/>
</dbReference>
<dbReference type="Pfam" id="PF00107">
    <property type="entry name" value="ADH_zinc_N"/>
    <property type="match status" value="1"/>
</dbReference>
<dbReference type="EC" id="1.1.1.9" evidence="8"/>
<evidence type="ECO:0000256" key="2">
    <source>
        <dbReference type="ARBA" id="ARBA00008072"/>
    </source>
</evidence>